<accession>A0AA41X176</accession>
<evidence type="ECO:0000313" key="1">
    <source>
        <dbReference type="EMBL" id="MCP3430040.1"/>
    </source>
</evidence>
<name>A0AA41X176_9ALTE</name>
<gene>
    <name evidence="1" type="ORF">NLF92_13955</name>
</gene>
<protein>
    <submittedName>
        <fullName evidence="1">Uncharacterized protein</fullName>
    </submittedName>
</protein>
<dbReference type="EMBL" id="JANATA010000368">
    <property type="protein sequence ID" value="MCP3430040.1"/>
    <property type="molecule type" value="Genomic_DNA"/>
</dbReference>
<comment type="caution">
    <text evidence="1">The sequence shown here is derived from an EMBL/GenBank/DDBJ whole genome shotgun (WGS) entry which is preliminary data.</text>
</comment>
<proteinExistence type="predicted"/>
<organism evidence="1 2">
    <name type="scientific">Opacimonas viscosa</name>
    <dbReference type="NCBI Taxonomy" id="2961944"/>
    <lineage>
        <taxon>Bacteria</taxon>
        <taxon>Pseudomonadati</taxon>
        <taxon>Pseudomonadota</taxon>
        <taxon>Gammaproteobacteria</taxon>
        <taxon>Alteromonadales</taxon>
        <taxon>Alteromonadaceae</taxon>
        <taxon>Opacimonas</taxon>
    </lineage>
</organism>
<dbReference type="RefSeq" id="WP_254102876.1">
    <property type="nucleotide sequence ID" value="NZ_JANATA010000368.1"/>
</dbReference>
<sequence length="69" mass="7318">IFATTGSVIITPNQSALVQVEVNQNTWSGGNDTALNLVGTRSTASALRQRHGFVHRTAAAAQLVIAYHD</sequence>
<keyword evidence="2" id="KW-1185">Reference proteome</keyword>
<dbReference type="Proteomes" id="UP001165413">
    <property type="component" value="Unassembled WGS sequence"/>
</dbReference>
<dbReference type="AlphaFoldDB" id="A0AA41X176"/>
<feature type="non-terminal residue" evidence="1">
    <location>
        <position position="1"/>
    </location>
</feature>
<evidence type="ECO:0000313" key="2">
    <source>
        <dbReference type="Proteomes" id="UP001165413"/>
    </source>
</evidence>
<reference evidence="1" key="1">
    <citation type="submission" date="2022-07" db="EMBL/GenBank/DDBJ databases">
        <title>Characterization of the Novel Bacterium Alteromonas immobilis LMIT006 and Alteromonas gregis LMIT007.</title>
        <authorList>
            <person name="Lin X."/>
        </authorList>
    </citation>
    <scope>NUCLEOTIDE SEQUENCE</scope>
    <source>
        <strain evidence="1">LMIT007</strain>
    </source>
</reference>